<proteinExistence type="predicted"/>
<dbReference type="AlphaFoldDB" id="X0WFP4"/>
<name>X0WFP4_9ZZZZ</name>
<evidence type="ECO:0000313" key="1">
    <source>
        <dbReference type="EMBL" id="GAG11521.1"/>
    </source>
</evidence>
<sequence length="204" mass="23294">MFKFHRIGFIDGGGKEVSSWLALIQTEEQMKAYLLYHGRDLAEIYMKIKDSPENKSGHTGNQRANVYKDLLAMKMERENKTSMPLVEAINYLSDITTKTMISIFMDEGSVYVNAKGGCRDTSIRNDGKITEEVFETCVNKDFVFPTLGNDVIKITNWPGCPHFYISVNGKNVEVDGVQKWKTIQGAEEAKTKYLRRNRYKGVKE</sequence>
<comment type="caution">
    <text evidence="1">The sequence shown here is derived from an EMBL/GenBank/DDBJ whole genome shotgun (WGS) entry which is preliminary data.</text>
</comment>
<protein>
    <submittedName>
        <fullName evidence="1">Uncharacterized protein</fullName>
    </submittedName>
</protein>
<accession>X0WFP4</accession>
<organism evidence="1">
    <name type="scientific">marine sediment metagenome</name>
    <dbReference type="NCBI Taxonomy" id="412755"/>
    <lineage>
        <taxon>unclassified sequences</taxon>
        <taxon>metagenomes</taxon>
        <taxon>ecological metagenomes</taxon>
    </lineage>
</organism>
<gene>
    <name evidence="1" type="ORF">S01H1_37318</name>
</gene>
<reference evidence="1" key="1">
    <citation type="journal article" date="2014" name="Front. Microbiol.">
        <title>High frequency of phylogenetically diverse reductive dehalogenase-homologous genes in deep subseafloor sedimentary metagenomes.</title>
        <authorList>
            <person name="Kawai M."/>
            <person name="Futagami T."/>
            <person name="Toyoda A."/>
            <person name="Takaki Y."/>
            <person name="Nishi S."/>
            <person name="Hori S."/>
            <person name="Arai W."/>
            <person name="Tsubouchi T."/>
            <person name="Morono Y."/>
            <person name="Uchiyama I."/>
            <person name="Ito T."/>
            <person name="Fujiyama A."/>
            <person name="Inagaki F."/>
            <person name="Takami H."/>
        </authorList>
    </citation>
    <scope>NUCLEOTIDE SEQUENCE</scope>
    <source>
        <strain evidence="1">Expedition CK06-06</strain>
    </source>
</reference>
<dbReference type="EMBL" id="BARS01023438">
    <property type="protein sequence ID" value="GAG11521.1"/>
    <property type="molecule type" value="Genomic_DNA"/>
</dbReference>